<dbReference type="NCBIfam" id="NF001159">
    <property type="entry name" value="PRK00150.1-3"/>
    <property type="match status" value="1"/>
</dbReference>
<keyword evidence="7" id="KW-1185">Reference proteome</keyword>
<sequence length="175" mass="19851">MTNIRDIIQLGNPLLREHARSVNDGRSPSVQQIIADMLATLAESNGVGIAAPQIGESLRIMIIASRPTPRYPEAPEMEPVVMINPIYQVIDQTLNKDWEGCLSIPGIRALVPRYLSVRVNYQNSDGQNDEMVLHDFVARIFQHEYDHLHGLVYLDRVENNRDIIAESEYLKLFNS</sequence>
<evidence type="ECO:0000256" key="5">
    <source>
        <dbReference type="HAMAP-Rule" id="MF_00163"/>
    </source>
</evidence>
<dbReference type="GO" id="GO:0046872">
    <property type="term" value="F:metal ion binding"/>
    <property type="evidence" value="ECO:0007669"/>
    <property type="project" value="UniProtKB-KW"/>
</dbReference>
<dbReference type="AlphaFoldDB" id="A0AAU7NSI6"/>
<name>A0AAU7NSI6_9GAMM</name>
<keyword evidence="3 5" id="KW-0378">Hydrolase</keyword>
<proteinExistence type="inferred from homology"/>
<comment type="function">
    <text evidence="5">Removes the formyl group from the N-terminal Met of newly synthesized proteins. Requires at least a dipeptide for an efficient rate of reaction. N-terminal L-methionine is a prerequisite for activity but the enzyme has broad specificity at other positions.</text>
</comment>
<dbReference type="RefSeq" id="WP_305907369.1">
    <property type="nucleotide sequence ID" value="NZ_CP157743.1"/>
</dbReference>
<dbReference type="PRINTS" id="PR01576">
    <property type="entry name" value="PDEFORMYLASE"/>
</dbReference>
<dbReference type="CDD" id="cd00487">
    <property type="entry name" value="Pep_deformylase"/>
    <property type="match status" value="1"/>
</dbReference>
<evidence type="ECO:0000256" key="3">
    <source>
        <dbReference type="ARBA" id="ARBA00022801"/>
    </source>
</evidence>
<feature type="active site" evidence="5">
    <location>
        <position position="144"/>
    </location>
</feature>
<dbReference type="FunFam" id="3.90.45.10:FF:000003">
    <property type="entry name" value="Peptide deformylase"/>
    <property type="match status" value="1"/>
</dbReference>
<gene>
    <name evidence="5 6" type="primary">def</name>
    <name evidence="6" type="ORF">Q9L42_016255</name>
</gene>
<keyword evidence="4 5" id="KW-0648">Protein biosynthesis</keyword>
<feature type="binding site" evidence="5">
    <location>
        <position position="147"/>
    </location>
    <ligand>
        <name>Fe cation</name>
        <dbReference type="ChEBI" id="CHEBI:24875"/>
    </ligand>
</feature>
<dbReference type="Gene3D" id="3.90.45.10">
    <property type="entry name" value="Peptide deformylase"/>
    <property type="match status" value="1"/>
</dbReference>
<dbReference type="HAMAP" id="MF_00163">
    <property type="entry name" value="Pep_deformylase"/>
    <property type="match status" value="1"/>
</dbReference>
<evidence type="ECO:0000313" key="7">
    <source>
        <dbReference type="Proteomes" id="UP001225378"/>
    </source>
</evidence>
<dbReference type="EC" id="3.5.1.88" evidence="5"/>
<dbReference type="GO" id="GO:0042586">
    <property type="term" value="F:peptide deformylase activity"/>
    <property type="evidence" value="ECO:0007669"/>
    <property type="project" value="UniProtKB-UniRule"/>
</dbReference>
<dbReference type="GO" id="GO:0006412">
    <property type="term" value="P:translation"/>
    <property type="evidence" value="ECO:0007669"/>
    <property type="project" value="UniProtKB-UniRule"/>
</dbReference>
<dbReference type="Proteomes" id="UP001225378">
    <property type="component" value="Chromosome"/>
</dbReference>
<dbReference type="PANTHER" id="PTHR10458:SF2">
    <property type="entry name" value="PEPTIDE DEFORMYLASE, MITOCHONDRIAL"/>
    <property type="match status" value="1"/>
</dbReference>
<dbReference type="PANTHER" id="PTHR10458">
    <property type="entry name" value="PEPTIDE DEFORMYLASE"/>
    <property type="match status" value="1"/>
</dbReference>
<dbReference type="KEGG" id="mech:Q9L42_016255"/>
<evidence type="ECO:0000313" key="6">
    <source>
        <dbReference type="EMBL" id="XBS19893.1"/>
    </source>
</evidence>
<accession>A0AAU7NSI6</accession>
<dbReference type="NCBIfam" id="TIGR00079">
    <property type="entry name" value="pept_deformyl"/>
    <property type="match status" value="1"/>
</dbReference>
<reference evidence="6 7" key="1">
    <citation type="journal article" date="2024" name="Microbiology">
        <title>Methylomarinum rosea sp. nov., a novel halophilic methanotrophic bacterium from the hypersaline Lake Elton.</title>
        <authorList>
            <person name="Suleimanov R.Z."/>
            <person name="Oshkin I.Y."/>
            <person name="Danilova O.V."/>
            <person name="Suzina N.E."/>
            <person name="Dedysh S.N."/>
        </authorList>
    </citation>
    <scope>NUCLEOTIDE SEQUENCE [LARGE SCALE GENOMIC DNA]</scope>
    <source>
        <strain evidence="6 7">Ch1-1</strain>
    </source>
</reference>
<dbReference type="Pfam" id="PF01327">
    <property type="entry name" value="Pep_deformylase"/>
    <property type="match status" value="1"/>
</dbReference>
<evidence type="ECO:0000256" key="2">
    <source>
        <dbReference type="ARBA" id="ARBA00022723"/>
    </source>
</evidence>
<keyword evidence="2 5" id="KW-0479">Metal-binding</keyword>
<comment type="similarity">
    <text evidence="1 5">Belongs to the polypeptide deformylase family.</text>
</comment>
<comment type="catalytic activity">
    <reaction evidence="5">
        <text>N-terminal N-formyl-L-methionyl-[peptide] + H2O = N-terminal L-methionyl-[peptide] + formate</text>
        <dbReference type="Rhea" id="RHEA:24420"/>
        <dbReference type="Rhea" id="RHEA-COMP:10639"/>
        <dbReference type="Rhea" id="RHEA-COMP:10640"/>
        <dbReference type="ChEBI" id="CHEBI:15377"/>
        <dbReference type="ChEBI" id="CHEBI:15740"/>
        <dbReference type="ChEBI" id="CHEBI:49298"/>
        <dbReference type="ChEBI" id="CHEBI:64731"/>
        <dbReference type="EC" id="3.5.1.88"/>
    </reaction>
</comment>
<evidence type="ECO:0000256" key="1">
    <source>
        <dbReference type="ARBA" id="ARBA00010759"/>
    </source>
</evidence>
<feature type="binding site" evidence="5">
    <location>
        <position position="143"/>
    </location>
    <ligand>
        <name>Fe cation</name>
        <dbReference type="ChEBI" id="CHEBI:24875"/>
    </ligand>
</feature>
<dbReference type="InterPro" id="IPR036821">
    <property type="entry name" value="Peptide_deformylase_sf"/>
</dbReference>
<feature type="binding site" evidence="5">
    <location>
        <position position="101"/>
    </location>
    <ligand>
        <name>Fe cation</name>
        <dbReference type="ChEBI" id="CHEBI:24875"/>
    </ligand>
</feature>
<keyword evidence="5" id="KW-0408">Iron</keyword>
<dbReference type="EMBL" id="CP157743">
    <property type="protein sequence ID" value="XBS19893.1"/>
    <property type="molecule type" value="Genomic_DNA"/>
</dbReference>
<organism evidence="6 7">
    <name type="scientific">Methylomarinum roseum</name>
    <dbReference type="NCBI Taxonomy" id="3067653"/>
    <lineage>
        <taxon>Bacteria</taxon>
        <taxon>Pseudomonadati</taxon>
        <taxon>Pseudomonadota</taxon>
        <taxon>Gammaproteobacteria</taxon>
        <taxon>Methylococcales</taxon>
        <taxon>Methylococcaceae</taxon>
        <taxon>Methylomarinum</taxon>
    </lineage>
</organism>
<comment type="cofactor">
    <cofactor evidence="5">
        <name>Fe(2+)</name>
        <dbReference type="ChEBI" id="CHEBI:29033"/>
    </cofactor>
    <text evidence="5">Binds 1 Fe(2+) ion.</text>
</comment>
<dbReference type="InterPro" id="IPR023635">
    <property type="entry name" value="Peptide_deformylase"/>
</dbReference>
<protein>
    <recommendedName>
        <fullName evidence="5">Peptide deformylase</fullName>
        <shortName evidence="5">PDF</shortName>
        <ecNumber evidence="5">3.5.1.88</ecNumber>
    </recommendedName>
    <alternativeName>
        <fullName evidence="5">Polypeptide deformylase</fullName>
    </alternativeName>
</protein>
<evidence type="ECO:0000256" key="4">
    <source>
        <dbReference type="ARBA" id="ARBA00022917"/>
    </source>
</evidence>
<dbReference type="SUPFAM" id="SSF56420">
    <property type="entry name" value="Peptide deformylase"/>
    <property type="match status" value="1"/>
</dbReference>
<dbReference type="PIRSF" id="PIRSF004749">
    <property type="entry name" value="Pep_def"/>
    <property type="match status" value="1"/>
</dbReference>